<protein>
    <recommendedName>
        <fullName evidence="2">Chitin-binding type-4 domain-containing protein</fullName>
    </recommendedName>
</protein>
<dbReference type="Pfam" id="PF03067">
    <property type="entry name" value="LPMO_10"/>
    <property type="match status" value="1"/>
</dbReference>
<organism evidence="3">
    <name type="scientific">Picochlorum oklahomense</name>
    <dbReference type="NCBI Taxonomy" id="249345"/>
    <lineage>
        <taxon>Eukaryota</taxon>
        <taxon>Viridiplantae</taxon>
        <taxon>Chlorophyta</taxon>
        <taxon>core chlorophytes</taxon>
        <taxon>Trebouxiophyceae</taxon>
        <taxon>Trebouxiophyceae incertae sedis</taxon>
        <taxon>Picochlorum</taxon>
    </lineage>
</organism>
<dbReference type="InterPro" id="IPR004302">
    <property type="entry name" value="Cellulose/chitin-bd_N"/>
</dbReference>
<keyword evidence="1" id="KW-0732">Signal</keyword>
<evidence type="ECO:0000259" key="2">
    <source>
        <dbReference type="Pfam" id="PF03067"/>
    </source>
</evidence>
<sequence>MFAVALLCNLALLCLGLFPTTVQSHGFLHAPKSRNFIASSAGNFCPHCLNGGTVERVSQSGSLQWPQGEHGICGDAKMDTVPRAHEAGGKFYTPATYETFEQGQVMNINITVTTNHNGRFAFRICRVGGGYDDAQKREEAELTEDCLNQNVLKQANVQGAQKPGEKWFYTTPGDPMYTEYSLWYDLPKDLTCDGVSSHCVMQWQWVTMNSCVPKDSPKQYRRPIGLRYCEDEGSPYPEEFWNCADIVIKPTQGQYSRKLKMLH</sequence>
<evidence type="ECO:0000313" key="3">
    <source>
        <dbReference type="EMBL" id="CAD8928766.1"/>
    </source>
</evidence>
<reference evidence="3" key="1">
    <citation type="submission" date="2021-01" db="EMBL/GenBank/DDBJ databases">
        <authorList>
            <person name="Corre E."/>
            <person name="Pelletier E."/>
            <person name="Niang G."/>
            <person name="Scheremetjew M."/>
            <person name="Finn R."/>
            <person name="Kale V."/>
            <person name="Holt S."/>
            <person name="Cochrane G."/>
            <person name="Meng A."/>
            <person name="Brown T."/>
            <person name="Cohen L."/>
        </authorList>
    </citation>
    <scope>NUCLEOTIDE SEQUENCE</scope>
    <source>
        <strain evidence="3">CCMP2329</strain>
    </source>
</reference>
<dbReference type="EMBL" id="HBFV01001587">
    <property type="protein sequence ID" value="CAD8928766.1"/>
    <property type="molecule type" value="Transcribed_RNA"/>
</dbReference>
<feature type="domain" description="Chitin-binding type-4" evidence="2">
    <location>
        <begin position="25"/>
        <end position="246"/>
    </location>
</feature>
<evidence type="ECO:0000256" key="1">
    <source>
        <dbReference type="SAM" id="SignalP"/>
    </source>
</evidence>
<dbReference type="AlphaFoldDB" id="A0A7S1GH36"/>
<feature type="signal peptide" evidence="1">
    <location>
        <begin position="1"/>
        <end position="24"/>
    </location>
</feature>
<proteinExistence type="predicted"/>
<accession>A0A7S1GH36</accession>
<feature type="chain" id="PRO_5030689434" description="Chitin-binding type-4 domain-containing protein" evidence="1">
    <location>
        <begin position="25"/>
        <end position="263"/>
    </location>
</feature>
<gene>
    <name evidence="3" type="ORF">POKL1161_LOCUS1119</name>
</gene>
<name>A0A7S1GH36_9CHLO</name>